<dbReference type="FunFam" id="3.30.590.10:FF:000004">
    <property type="entry name" value="Glutamine synthetase"/>
    <property type="match status" value="1"/>
</dbReference>
<reference evidence="13" key="1">
    <citation type="submission" date="2017-02" db="UniProtKB">
        <authorList>
            <consortium name="WormBaseParasite"/>
        </authorList>
    </citation>
    <scope>IDENTIFICATION</scope>
</reference>
<evidence type="ECO:0000256" key="4">
    <source>
        <dbReference type="ARBA" id="ARBA00022598"/>
    </source>
</evidence>
<dbReference type="OrthoDB" id="1936100at2759"/>
<keyword evidence="6" id="KW-0067">ATP-binding</keyword>
<evidence type="ECO:0000256" key="2">
    <source>
        <dbReference type="ARBA" id="ARBA00011823"/>
    </source>
</evidence>
<keyword evidence="12" id="KW-1185">Reference proteome</keyword>
<dbReference type="GO" id="GO:0004356">
    <property type="term" value="F:glutamine synthetase activity"/>
    <property type="evidence" value="ECO:0007669"/>
    <property type="project" value="UniProtKB-EC"/>
</dbReference>
<comment type="similarity">
    <text evidence="1 7 8">Belongs to the glutamine synthetase family.</text>
</comment>
<evidence type="ECO:0000256" key="3">
    <source>
        <dbReference type="ARBA" id="ARBA00012937"/>
    </source>
</evidence>
<dbReference type="FunFam" id="3.10.20.70:FF:000004">
    <property type="entry name" value="Glutamine synthetase"/>
    <property type="match status" value="1"/>
</dbReference>
<dbReference type="InterPro" id="IPR050292">
    <property type="entry name" value="Glutamine_Synthetase"/>
</dbReference>
<name>A0A0N4V4C7_ENTVE</name>
<evidence type="ECO:0000256" key="6">
    <source>
        <dbReference type="ARBA" id="ARBA00022840"/>
    </source>
</evidence>
<evidence type="ECO:0000313" key="12">
    <source>
        <dbReference type="Proteomes" id="UP000274131"/>
    </source>
</evidence>
<protein>
    <recommendedName>
        <fullName evidence="3">glutamine synthetase</fullName>
        <ecNumber evidence="3">6.3.1.2</ecNumber>
    </recommendedName>
</protein>
<dbReference type="Gene3D" id="3.10.20.70">
    <property type="entry name" value="Glutamine synthetase, N-terminal domain"/>
    <property type="match status" value="1"/>
</dbReference>
<evidence type="ECO:0000256" key="7">
    <source>
        <dbReference type="PROSITE-ProRule" id="PRU01330"/>
    </source>
</evidence>
<evidence type="ECO:0000313" key="11">
    <source>
        <dbReference type="EMBL" id="VDD89906.1"/>
    </source>
</evidence>
<dbReference type="AlphaFoldDB" id="A0A0N4V4C7"/>
<dbReference type="EC" id="6.3.1.2" evidence="3"/>
<dbReference type="InterPro" id="IPR008146">
    <property type="entry name" value="Gln_synth_cat_dom"/>
</dbReference>
<evidence type="ECO:0000256" key="5">
    <source>
        <dbReference type="ARBA" id="ARBA00022741"/>
    </source>
</evidence>
<evidence type="ECO:0000259" key="9">
    <source>
        <dbReference type="PROSITE" id="PS51986"/>
    </source>
</evidence>
<feature type="domain" description="GS catalytic" evidence="10">
    <location>
        <begin position="126"/>
        <end position="377"/>
    </location>
</feature>
<dbReference type="SUPFAM" id="SSF54368">
    <property type="entry name" value="Glutamine synthetase, N-terminal domain"/>
    <property type="match status" value="1"/>
</dbReference>
<dbReference type="WBParaSite" id="EVEC_0000497301-mRNA-1">
    <property type="protein sequence ID" value="EVEC_0000497301-mRNA-1"/>
    <property type="gene ID" value="EVEC_0000497301"/>
</dbReference>
<evidence type="ECO:0000256" key="8">
    <source>
        <dbReference type="RuleBase" id="RU000384"/>
    </source>
</evidence>
<keyword evidence="4" id="KW-0436">Ligase</keyword>
<dbReference type="PROSITE" id="PS51987">
    <property type="entry name" value="GS_CATALYTIC"/>
    <property type="match status" value="1"/>
</dbReference>
<dbReference type="GO" id="GO:0005524">
    <property type="term" value="F:ATP binding"/>
    <property type="evidence" value="ECO:0007669"/>
    <property type="project" value="UniProtKB-KW"/>
</dbReference>
<dbReference type="InterPro" id="IPR036651">
    <property type="entry name" value="Gln_synt_N_sf"/>
</dbReference>
<dbReference type="GO" id="GO:0006542">
    <property type="term" value="P:glutamine biosynthetic process"/>
    <property type="evidence" value="ECO:0007669"/>
    <property type="project" value="InterPro"/>
</dbReference>
<dbReference type="PROSITE" id="PS51986">
    <property type="entry name" value="GS_BETA_GRASP"/>
    <property type="match status" value="1"/>
</dbReference>
<evidence type="ECO:0000259" key="10">
    <source>
        <dbReference type="PROSITE" id="PS51987"/>
    </source>
</evidence>
<comment type="subunit">
    <text evidence="2">Homooctamer.</text>
</comment>
<feature type="domain" description="GS beta-grasp" evidence="9">
    <location>
        <begin position="27"/>
        <end position="107"/>
    </location>
</feature>
<dbReference type="Pfam" id="PF03951">
    <property type="entry name" value="Gln-synt_N"/>
    <property type="match status" value="1"/>
</dbReference>
<dbReference type="InterPro" id="IPR008147">
    <property type="entry name" value="Gln_synt_N"/>
</dbReference>
<evidence type="ECO:0000313" key="13">
    <source>
        <dbReference type="WBParaSite" id="EVEC_0000497301-mRNA-1"/>
    </source>
</evidence>
<keyword evidence="5" id="KW-0547">Nucleotide-binding</keyword>
<reference evidence="11 12" key="2">
    <citation type="submission" date="2018-10" db="EMBL/GenBank/DDBJ databases">
        <authorList>
            <consortium name="Pathogen Informatics"/>
        </authorList>
    </citation>
    <scope>NUCLEOTIDE SEQUENCE [LARGE SCALE GENOMIC DNA]</scope>
</reference>
<dbReference type="SUPFAM" id="SSF55931">
    <property type="entry name" value="Glutamine synthetase/guanido kinase"/>
    <property type="match status" value="1"/>
</dbReference>
<dbReference type="InterPro" id="IPR014746">
    <property type="entry name" value="Gln_synth/guanido_kin_cat_dom"/>
</dbReference>
<dbReference type="Proteomes" id="UP000274131">
    <property type="component" value="Unassembled WGS sequence"/>
</dbReference>
<organism evidence="13">
    <name type="scientific">Enterobius vermicularis</name>
    <name type="common">Human pinworm</name>
    <dbReference type="NCBI Taxonomy" id="51028"/>
    <lineage>
        <taxon>Eukaryota</taxon>
        <taxon>Metazoa</taxon>
        <taxon>Ecdysozoa</taxon>
        <taxon>Nematoda</taxon>
        <taxon>Chromadorea</taxon>
        <taxon>Rhabditida</taxon>
        <taxon>Spirurina</taxon>
        <taxon>Oxyuridomorpha</taxon>
        <taxon>Oxyuroidea</taxon>
        <taxon>Oxyuridae</taxon>
        <taxon>Enterobius</taxon>
    </lineage>
</organism>
<dbReference type="PANTHER" id="PTHR20852:SF96">
    <property type="entry name" value="GLUTAMINE SYNTHETASE-RELATED"/>
    <property type="match status" value="1"/>
</dbReference>
<accession>A0A0N4V4C7</accession>
<dbReference type="EMBL" id="UXUI01007919">
    <property type="protein sequence ID" value="VDD89906.1"/>
    <property type="molecule type" value="Genomic_DNA"/>
</dbReference>
<dbReference type="InterPro" id="IPR027302">
    <property type="entry name" value="Gln_synth_N_conserv_site"/>
</dbReference>
<gene>
    <name evidence="11" type="ORF">EVEC_LOCUS4657</name>
</gene>
<proteinExistence type="inferred from homology"/>
<evidence type="ECO:0000256" key="1">
    <source>
        <dbReference type="ARBA" id="ARBA00009897"/>
    </source>
</evidence>
<dbReference type="PANTHER" id="PTHR20852">
    <property type="entry name" value="GLUTAMINE SYNTHETASE"/>
    <property type="match status" value="1"/>
</dbReference>
<dbReference type="Pfam" id="PF00120">
    <property type="entry name" value="Gln-synt_C"/>
    <property type="match status" value="1"/>
</dbReference>
<dbReference type="PROSITE" id="PS00180">
    <property type="entry name" value="GLNA_1"/>
    <property type="match status" value="1"/>
</dbReference>
<sequence length="377" mass="42258">MAFQSRLPLAKAVVDQFMKLDPVKGLCQATYVWIDGTGENLRSKTRTMKKIPGSFQECPMWTYDGSSTFQSQGGNSDMHLKPVAMYPDPFLGGNNKLVLCETYDSEMKPASNFSHYASRTVKNGFERTACNNIMSKFLNEKIWLGMEQEYLLLDRDGYPLGWPKNGFPEPQGKYYCGVGTDKVAGREVCETHYRACLHAGLEIFGTNAEVTPAQWEFQLGTCEGISMGDQLWMARYLLHRVAEMYGVIVNLDPKPSVTAGDWNGAGCHCNFSTEAMRSEGGLKIIEAAMPKLEAKHAEHMAVYDPHGGKDNMRRMTGRHETSRHDQFSWGIANRGCSVRISRQVAEAKKGFLEDRRPASNCDPYQVIGKLTKTILMD</sequence>
<dbReference type="SMART" id="SM01230">
    <property type="entry name" value="Gln-synt_C"/>
    <property type="match status" value="1"/>
</dbReference>
<dbReference type="GO" id="GO:0005737">
    <property type="term" value="C:cytoplasm"/>
    <property type="evidence" value="ECO:0007669"/>
    <property type="project" value="TreeGrafter"/>
</dbReference>
<dbReference type="STRING" id="51028.A0A0N4V4C7"/>
<dbReference type="Gene3D" id="3.30.590.10">
    <property type="entry name" value="Glutamine synthetase/guanido kinase, catalytic domain"/>
    <property type="match status" value="1"/>
</dbReference>